<dbReference type="OrthoDB" id="2269034at2759"/>
<reference evidence="1" key="1">
    <citation type="submission" date="2020-11" db="EMBL/GenBank/DDBJ databases">
        <authorList>
            <consortium name="DOE Joint Genome Institute"/>
            <person name="Ahrendt S."/>
            <person name="Riley R."/>
            <person name="Andreopoulos W."/>
            <person name="Labutti K."/>
            <person name="Pangilinan J."/>
            <person name="Ruiz-Duenas F.J."/>
            <person name="Barrasa J.M."/>
            <person name="Sanchez-Garcia M."/>
            <person name="Camarero S."/>
            <person name="Miyauchi S."/>
            <person name="Serrano A."/>
            <person name="Linde D."/>
            <person name="Babiker R."/>
            <person name="Drula E."/>
            <person name="Ayuso-Fernandez I."/>
            <person name="Pacheco R."/>
            <person name="Padilla G."/>
            <person name="Ferreira P."/>
            <person name="Barriuso J."/>
            <person name="Kellner H."/>
            <person name="Castanera R."/>
            <person name="Alfaro M."/>
            <person name="Ramirez L."/>
            <person name="Pisabarro A.G."/>
            <person name="Kuo A."/>
            <person name="Tritt A."/>
            <person name="Lipzen A."/>
            <person name="He G."/>
            <person name="Yan M."/>
            <person name="Ng V."/>
            <person name="Cullen D."/>
            <person name="Martin F."/>
            <person name="Rosso M.-N."/>
            <person name="Henrissat B."/>
            <person name="Hibbett D."/>
            <person name="Martinez A.T."/>
            <person name="Grigoriev I.V."/>
        </authorList>
    </citation>
    <scope>NUCLEOTIDE SEQUENCE</scope>
    <source>
        <strain evidence="1">CIRM-BRFM 674</strain>
    </source>
</reference>
<dbReference type="Proteomes" id="UP000807469">
    <property type="component" value="Unassembled WGS sequence"/>
</dbReference>
<comment type="caution">
    <text evidence="1">The sequence shown here is derived from an EMBL/GenBank/DDBJ whole genome shotgun (WGS) entry which is preliminary data.</text>
</comment>
<dbReference type="EMBL" id="MU155833">
    <property type="protein sequence ID" value="KAF9470840.1"/>
    <property type="molecule type" value="Genomic_DNA"/>
</dbReference>
<name>A0A9P5YNI8_9AGAR</name>
<gene>
    <name evidence="1" type="ORF">BDN70DRAFT_642950</name>
</gene>
<evidence type="ECO:0000313" key="2">
    <source>
        <dbReference type="Proteomes" id="UP000807469"/>
    </source>
</evidence>
<organism evidence="1 2">
    <name type="scientific">Pholiota conissans</name>
    <dbReference type="NCBI Taxonomy" id="109636"/>
    <lineage>
        <taxon>Eukaryota</taxon>
        <taxon>Fungi</taxon>
        <taxon>Dikarya</taxon>
        <taxon>Basidiomycota</taxon>
        <taxon>Agaricomycotina</taxon>
        <taxon>Agaricomycetes</taxon>
        <taxon>Agaricomycetidae</taxon>
        <taxon>Agaricales</taxon>
        <taxon>Agaricineae</taxon>
        <taxon>Strophariaceae</taxon>
        <taxon>Pholiota</taxon>
    </lineage>
</organism>
<keyword evidence="2" id="KW-1185">Reference proteome</keyword>
<proteinExistence type="predicted"/>
<protein>
    <recommendedName>
        <fullName evidence="3">F-box domain-containing protein</fullName>
    </recommendedName>
</protein>
<evidence type="ECO:0008006" key="3">
    <source>
        <dbReference type="Google" id="ProtNLM"/>
    </source>
</evidence>
<accession>A0A9P5YNI8</accession>
<sequence>MASRLSHPSLSPIDKLPYDALREIFMHCVPTYPNILNHRSNMTPLILSHVCSFWRIVAHTSPRLWCCLSQTVAARYPHGRWMVLKKDIDLIRWWRSKQGMIFPSIHMRLYSRISWISAIPRC</sequence>
<dbReference type="AlphaFoldDB" id="A0A9P5YNI8"/>
<evidence type="ECO:0000313" key="1">
    <source>
        <dbReference type="EMBL" id="KAF9470840.1"/>
    </source>
</evidence>